<dbReference type="EMBL" id="BMAR01000009">
    <property type="protein sequence ID" value="GFR45133.1"/>
    <property type="molecule type" value="Genomic_DNA"/>
</dbReference>
<accession>A0AAD3DNZ1</accession>
<protein>
    <recommendedName>
        <fullName evidence="5">DUF1517 domain-containing protein</fullName>
    </recommendedName>
</protein>
<comment type="caution">
    <text evidence="3">The sequence shown here is derived from an EMBL/GenBank/DDBJ whole genome shotgun (WGS) entry which is preliminary data.</text>
</comment>
<dbReference type="InterPro" id="IPR053023">
    <property type="entry name" value="FLAP_modulator"/>
</dbReference>
<evidence type="ECO:0000256" key="1">
    <source>
        <dbReference type="SAM" id="MobiDB-lite"/>
    </source>
</evidence>
<evidence type="ECO:0000256" key="2">
    <source>
        <dbReference type="SAM" id="Phobius"/>
    </source>
</evidence>
<feature type="compositionally biased region" description="Gly residues" evidence="1">
    <location>
        <begin position="377"/>
        <end position="394"/>
    </location>
</feature>
<dbReference type="Proteomes" id="UP001054857">
    <property type="component" value="Unassembled WGS sequence"/>
</dbReference>
<organism evidence="3 4">
    <name type="scientific">Astrephomene gubernaculifera</name>
    <dbReference type="NCBI Taxonomy" id="47775"/>
    <lineage>
        <taxon>Eukaryota</taxon>
        <taxon>Viridiplantae</taxon>
        <taxon>Chlorophyta</taxon>
        <taxon>core chlorophytes</taxon>
        <taxon>Chlorophyceae</taxon>
        <taxon>CS clade</taxon>
        <taxon>Chlamydomonadales</taxon>
        <taxon>Astrephomenaceae</taxon>
        <taxon>Astrephomene</taxon>
    </lineage>
</organism>
<dbReference type="PANTHER" id="PTHR33975">
    <property type="entry name" value="MYELIN-ASSOCIATED OLIGODENDROCYTE BASIC PROTEIN"/>
    <property type="match status" value="1"/>
</dbReference>
<evidence type="ECO:0000313" key="3">
    <source>
        <dbReference type="EMBL" id="GFR45133.1"/>
    </source>
</evidence>
<proteinExistence type="predicted"/>
<feature type="transmembrane region" description="Helical" evidence="2">
    <location>
        <begin position="141"/>
        <end position="163"/>
    </location>
</feature>
<keyword evidence="2" id="KW-1133">Transmembrane helix</keyword>
<gene>
    <name evidence="3" type="ORF">Agub_g6513</name>
</gene>
<dbReference type="InterPro" id="IPR010903">
    <property type="entry name" value="DUF1517"/>
</dbReference>
<name>A0AAD3DNZ1_9CHLO</name>
<keyword evidence="4" id="KW-1185">Reference proteome</keyword>
<feature type="region of interest" description="Disordered" evidence="1">
    <location>
        <begin position="370"/>
        <end position="404"/>
    </location>
</feature>
<sequence length="404" mass="43815">MHHIGEGHWQARPHVTVNPRQLSAFALGWHQRGLATVVRMTILRRCPQTPIAPDLGTYGHVATSPCAPSRPPPRHMRIRHCALSPGFSCPRFSPLRRPLSSPPAPATPHLPPPRALPELLPAVLPIYPDLAAGIELERLPLWASLLGLLAANAVGLALVLAMLRGLQDASEPLTVVKVQVAMLERRPQLQAKLRELSSMIEVGQQGAWLILEEAILQLLQHQSHIEYASVSQQQLTSKKRAYTVFGQMSAEEAAKANREEAMVRHMGETTDEEGDDFSVGALLGGIMDGLGMRSHPAKEVMVVTLLLATRGRLNIEEKVTDWPQLRHALQQLTGLSSDRIMAIELLWTPRKNTDYLTRQQLERDYPDLVLLGKSGTSSGGGAGGGVGSSGGSDGSGSESDSGQM</sequence>
<dbReference type="Pfam" id="PF07466">
    <property type="entry name" value="DUF1517"/>
    <property type="match status" value="1"/>
</dbReference>
<dbReference type="AlphaFoldDB" id="A0AAD3DNZ1"/>
<reference evidence="3 4" key="1">
    <citation type="journal article" date="2021" name="Sci. Rep.">
        <title>Genome sequencing of the multicellular alga Astrephomene provides insights into convergent evolution of germ-soma differentiation.</title>
        <authorList>
            <person name="Yamashita S."/>
            <person name="Yamamoto K."/>
            <person name="Matsuzaki R."/>
            <person name="Suzuki S."/>
            <person name="Yamaguchi H."/>
            <person name="Hirooka S."/>
            <person name="Minakuchi Y."/>
            <person name="Miyagishima S."/>
            <person name="Kawachi M."/>
            <person name="Toyoda A."/>
            <person name="Nozaki H."/>
        </authorList>
    </citation>
    <scope>NUCLEOTIDE SEQUENCE [LARGE SCALE GENOMIC DNA]</scope>
    <source>
        <strain evidence="3 4">NIES-4017</strain>
    </source>
</reference>
<keyword evidence="2" id="KW-0472">Membrane</keyword>
<keyword evidence="2" id="KW-0812">Transmembrane</keyword>
<dbReference type="PANTHER" id="PTHR33975:SF2">
    <property type="entry name" value="MYELIN-ASSOCIATED OLIGODENDROCYTE BASIC PROTEIN"/>
    <property type="match status" value="1"/>
</dbReference>
<evidence type="ECO:0008006" key="5">
    <source>
        <dbReference type="Google" id="ProtNLM"/>
    </source>
</evidence>
<evidence type="ECO:0000313" key="4">
    <source>
        <dbReference type="Proteomes" id="UP001054857"/>
    </source>
</evidence>
<feature type="compositionally biased region" description="Low complexity" evidence="1">
    <location>
        <begin position="395"/>
        <end position="404"/>
    </location>
</feature>